<evidence type="ECO:0000313" key="3">
    <source>
        <dbReference type="EMBL" id="VFT97050.1"/>
    </source>
</evidence>
<name>A0A485LEY7_9STRA</name>
<gene>
    <name evidence="3" type="primary">Aste57867_20363</name>
    <name evidence="2" type="ORF">As57867_020297</name>
    <name evidence="3" type="ORF">ASTE57867_20363</name>
</gene>
<dbReference type="AlphaFoldDB" id="A0A485LEY7"/>
<keyword evidence="1" id="KW-0732">Signal</keyword>
<reference evidence="2" key="2">
    <citation type="submission" date="2019-06" db="EMBL/GenBank/DDBJ databases">
        <title>Genomics analysis of Aphanomyces spp. identifies a new class of oomycete effector associated with host adaptation.</title>
        <authorList>
            <person name="Gaulin E."/>
        </authorList>
    </citation>
    <scope>NUCLEOTIDE SEQUENCE</scope>
    <source>
        <strain evidence="2">CBS 578.67</strain>
    </source>
</reference>
<dbReference type="EMBL" id="VJMH01006808">
    <property type="protein sequence ID" value="KAF0687982.1"/>
    <property type="molecule type" value="Genomic_DNA"/>
</dbReference>
<reference evidence="3 4" key="1">
    <citation type="submission" date="2019-03" db="EMBL/GenBank/DDBJ databases">
        <authorList>
            <person name="Gaulin E."/>
            <person name="Dumas B."/>
        </authorList>
    </citation>
    <scope>NUCLEOTIDE SEQUENCE [LARGE SCALE GENOMIC DNA]</scope>
    <source>
        <strain evidence="3">CBS 568.67</strain>
    </source>
</reference>
<sequence length="418" mass="42536">MKVASAVTASLVVAVTSASKHSVEKCTKSVGEVLTAGASNDGAKACAKEAGITLGATTVSAEDVKKATHAASCKKWWHALVKDVNVIEPSCKFASLDGSGETESTADFSMKYKDFLALGQKAAAAAGKSAPAAVDPAALQTCLTSVTSIMTKAKTNKGAHACSKESGVPLDATTMSEADVKKAAGADACKTWWNHIVKSVQAVAPPCAFPNFDGSGSTLQTDAFKMQYQEFMEIGLKAARANGAITNATDKPVTTTAAAATGSSIEQCTASVGAILTTAQTNDGAKTCAKDAGLSLTATSVSAADIKKAAKTKSCKTWWHKVEADIKAVKPPCTFANIDGSGTTVSTDKFSMKYEAFLDLGAKMAAANGTTANAAAAKKDAPKKDASQSTPTTTAKKSNAVVTALSVSAMAAVVAMYV</sequence>
<proteinExistence type="predicted"/>
<accession>A0A485LEY7</accession>
<evidence type="ECO:0000313" key="2">
    <source>
        <dbReference type="EMBL" id="KAF0687982.1"/>
    </source>
</evidence>
<protein>
    <submittedName>
        <fullName evidence="3">Aste57867_20363 protein</fullName>
    </submittedName>
</protein>
<feature type="chain" id="PRO_5036116476" evidence="1">
    <location>
        <begin position="19"/>
        <end position="418"/>
    </location>
</feature>
<keyword evidence="4" id="KW-1185">Reference proteome</keyword>
<evidence type="ECO:0000313" key="4">
    <source>
        <dbReference type="Proteomes" id="UP000332933"/>
    </source>
</evidence>
<evidence type="ECO:0000256" key="1">
    <source>
        <dbReference type="SAM" id="SignalP"/>
    </source>
</evidence>
<organism evidence="3 4">
    <name type="scientific">Aphanomyces stellatus</name>
    <dbReference type="NCBI Taxonomy" id="120398"/>
    <lineage>
        <taxon>Eukaryota</taxon>
        <taxon>Sar</taxon>
        <taxon>Stramenopiles</taxon>
        <taxon>Oomycota</taxon>
        <taxon>Saprolegniomycetes</taxon>
        <taxon>Saprolegniales</taxon>
        <taxon>Verrucalvaceae</taxon>
        <taxon>Aphanomyces</taxon>
    </lineage>
</organism>
<feature type="signal peptide" evidence="1">
    <location>
        <begin position="1"/>
        <end position="18"/>
    </location>
</feature>
<dbReference type="Proteomes" id="UP000332933">
    <property type="component" value="Unassembled WGS sequence"/>
</dbReference>
<dbReference type="OrthoDB" id="76615at2759"/>
<dbReference type="EMBL" id="CAADRA010006831">
    <property type="protein sequence ID" value="VFT97050.1"/>
    <property type="molecule type" value="Genomic_DNA"/>
</dbReference>